<dbReference type="OrthoDB" id="9784272at2"/>
<evidence type="ECO:0000256" key="4">
    <source>
        <dbReference type="ARBA" id="ARBA00023163"/>
    </source>
</evidence>
<dbReference type="SUPFAM" id="SSF88659">
    <property type="entry name" value="Sigma3 and sigma4 domains of RNA polymerase sigma factors"/>
    <property type="match status" value="1"/>
</dbReference>
<evidence type="ECO:0000313" key="8">
    <source>
        <dbReference type="Proteomes" id="UP000321306"/>
    </source>
</evidence>
<dbReference type="PANTHER" id="PTHR43133:SF62">
    <property type="entry name" value="RNA POLYMERASE SIGMA FACTOR SIGZ"/>
    <property type="match status" value="1"/>
</dbReference>
<dbReference type="Gene3D" id="1.10.10.10">
    <property type="entry name" value="Winged helix-like DNA-binding domain superfamily/Winged helix DNA-binding domain"/>
    <property type="match status" value="1"/>
</dbReference>
<dbReference type="InterPro" id="IPR039425">
    <property type="entry name" value="RNA_pol_sigma-70-like"/>
</dbReference>
<dbReference type="GO" id="GO:0006352">
    <property type="term" value="P:DNA-templated transcription initiation"/>
    <property type="evidence" value="ECO:0007669"/>
    <property type="project" value="InterPro"/>
</dbReference>
<dbReference type="InterPro" id="IPR036388">
    <property type="entry name" value="WH-like_DNA-bd_sf"/>
</dbReference>
<keyword evidence="8" id="KW-1185">Reference proteome</keyword>
<dbReference type="InterPro" id="IPR014284">
    <property type="entry name" value="RNA_pol_sigma-70_dom"/>
</dbReference>
<reference evidence="7 8" key="1">
    <citation type="submission" date="2019-07" db="EMBL/GenBank/DDBJ databases">
        <title>Whole genome shotgun sequence of Deinococcus cellulosilyticus NBRC 106333.</title>
        <authorList>
            <person name="Hosoyama A."/>
            <person name="Uohara A."/>
            <person name="Ohji S."/>
            <person name="Ichikawa N."/>
        </authorList>
    </citation>
    <scope>NUCLEOTIDE SEQUENCE [LARGE SCALE GENOMIC DNA]</scope>
    <source>
        <strain evidence="7 8">NBRC 106333</strain>
    </source>
</reference>
<comment type="similarity">
    <text evidence="1">Belongs to the sigma-70 factor family. ECF subfamily.</text>
</comment>
<accession>A0A511MYY3</accession>
<comment type="caution">
    <text evidence="7">The sequence shown here is derived from an EMBL/GenBank/DDBJ whole genome shotgun (WGS) entry which is preliminary data.</text>
</comment>
<evidence type="ECO:0000313" key="7">
    <source>
        <dbReference type="EMBL" id="GEM45810.1"/>
    </source>
</evidence>
<organism evidence="7 8">
    <name type="scientific">Deinococcus cellulosilyticus (strain DSM 18568 / NBRC 106333 / KACC 11606 / 5516J-15)</name>
    <dbReference type="NCBI Taxonomy" id="1223518"/>
    <lineage>
        <taxon>Bacteria</taxon>
        <taxon>Thermotogati</taxon>
        <taxon>Deinococcota</taxon>
        <taxon>Deinococci</taxon>
        <taxon>Deinococcales</taxon>
        <taxon>Deinococcaceae</taxon>
        <taxon>Deinococcus</taxon>
    </lineage>
</organism>
<keyword evidence="4" id="KW-0804">Transcription</keyword>
<gene>
    <name evidence="7" type="primary">rpoE</name>
    <name evidence="7" type="ORF">DC3_14450</name>
</gene>
<dbReference type="GO" id="GO:0016987">
    <property type="term" value="F:sigma factor activity"/>
    <property type="evidence" value="ECO:0007669"/>
    <property type="project" value="UniProtKB-KW"/>
</dbReference>
<sequence length="198" mass="22256">MHPKGGICADRLLDVNDPTSTELHTQLLMRIQHGDQEALRELLSDLGPTIKAIAFRMLSSLEDAEEVMQDAFVTLYNKAGSYDPSKGAVKTYLCGIAHKMCLERLRTRTSRPQKVEEWDIHDPETETLSAEVQHQDDKIVVEKALTTLEPTDRKLLELAFYDGYTHSELVEHTGMALGTLKSRLRRALLKLKATLEGA</sequence>
<dbReference type="SUPFAM" id="SSF88946">
    <property type="entry name" value="Sigma2 domain of RNA polymerase sigma factors"/>
    <property type="match status" value="1"/>
</dbReference>
<dbReference type="NCBIfam" id="TIGR02937">
    <property type="entry name" value="sigma70-ECF"/>
    <property type="match status" value="1"/>
</dbReference>
<dbReference type="GO" id="GO:0003677">
    <property type="term" value="F:DNA binding"/>
    <property type="evidence" value="ECO:0007669"/>
    <property type="project" value="InterPro"/>
</dbReference>
<evidence type="ECO:0000256" key="1">
    <source>
        <dbReference type="ARBA" id="ARBA00010641"/>
    </source>
</evidence>
<feature type="domain" description="RNA polymerase sigma factor 70 region 4 type 2" evidence="6">
    <location>
        <begin position="141"/>
        <end position="191"/>
    </location>
</feature>
<dbReference type="CDD" id="cd06171">
    <property type="entry name" value="Sigma70_r4"/>
    <property type="match status" value="1"/>
</dbReference>
<dbReference type="InterPro" id="IPR013249">
    <property type="entry name" value="RNA_pol_sigma70_r4_t2"/>
</dbReference>
<proteinExistence type="inferred from homology"/>
<keyword evidence="2" id="KW-0805">Transcription regulation</keyword>
<dbReference type="InterPro" id="IPR007627">
    <property type="entry name" value="RNA_pol_sigma70_r2"/>
</dbReference>
<name>A0A511MYY3_DEIC1</name>
<evidence type="ECO:0000259" key="5">
    <source>
        <dbReference type="Pfam" id="PF04542"/>
    </source>
</evidence>
<evidence type="ECO:0000259" key="6">
    <source>
        <dbReference type="Pfam" id="PF08281"/>
    </source>
</evidence>
<dbReference type="AlphaFoldDB" id="A0A511MYY3"/>
<evidence type="ECO:0000256" key="3">
    <source>
        <dbReference type="ARBA" id="ARBA00023082"/>
    </source>
</evidence>
<dbReference type="PANTHER" id="PTHR43133">
    <property type="entry name" value="RNA POLYMERASE ECF-TYPE SIGMA FACTO"/>
    <property type="match status" value="1"/>
</dbReference>
<dbReference type="Pfam" id="PF08281">
    <property type="entry name" value="Sigma70_r4_2"/>
    <property type="match status" value="1"/>
</dbReference>
<feature type="domain" description="RNA polymerase sigma-70 region 2" evidence="5">
    <location>
        <begin position="44"/>
        <end position="109"/>
    </location>
</feature>
<dbReference type="InterPro" id="IPR013324">
    <property type="entry name" value="RNA_pol_sigma_r3/r4-like"/>
</dbReference>
<keyword evidence="3" id="KW-0731">Sigma factor</keyword>
<dbReference type="Proteomes" id="UP000321306">
    <property type="component" value="Unassembled WGS sequence"/>
</dbReference>
<protein>
    <submittedName>
        <fullName evidence="7">RNA polymerase sigma factor</fullName>
    </submittedName>
</protein>
<evidence type="ECO:0000256" key="2">
    <source>
        <dbReference type="ARBA" id="ARBA00023015"/>
    </source>
</evidence>
<dbReference type="EMBL" id="BJXB01000005">
    <property type="protein sequence ID" value="GEM45810.1"/>
    <property type="molecule type" value="Genomic_DNA"/>
</dbReference>
<dbReference type="Pfam" id="PF04542">
    <property type="entry name" value="Sigma70_r2"/>
    <property type="match status" value="1"/>
</dbReference>
<dbReference type="Gene3D" id="1.10.1740.10">
    <property type="match status" value="1"/>
</dbReference>
<dbReference type="InterPro" id="IPR013325">
    <property type="entry name" value="RNA_pol_sigma_r2"/>
</dbReference>